<dbReference type="Gene3D" id="2.40.100.10">
    <property type="entry name" value="Cyclophilin-like"/>
    <property type="match status" value="1"/>
</dbReference>
<dbReference type="Gene3D" id="3.30.1360.40">
    <property type="match status" value="1"/>
</dbReference>
<keyword evidence="3" id="KW-0067">ATP-binding</keyword>
<dbReference type="Proteomes" id="UP000324517">
    <property type="component" value="Unassembled WGS sequence"/>
</dbReference>
<evidence type="ECO:0000256" key="2">
    <source>
        <dbReference type="ARBA" id="ARBA00022801"/>
    </source>
</evidence>
<dbReference type="SUPFAM" id="SSF50891">
    <property type="entry name" value="Cyclophilin-like"/>
    <property type="match status" value="1"/>
</dbReference>
<proteinExistence type="predicted"/>
<accession>A0A5D4T690</accession>
<dbReference type="GO" id="GO:0005524">
    <property type="term" value="F:ATP binding"/>
    <property type="evidence" value="ECO:0007669"/>
    <property type="project" value="UniProtKB-KW"/>
</dbReference>
<name>A0A5D4T690_9BACI</name>
<dbReference type="InterPro" id="IPR010016">
    <property type="entry name" value="PxpB"/>
</dbReference>
<dbReference type="EC" id="3.5.2.9" evidence="5"/>
<keyword evidence="1" id="KW-0547">Nucleotide-binding</keyword>
<dbReference type="AlphaFoldDB" id="A0A5D4T690"/>
<dbReference type="EMBL" id="VTET01000008">
    <property type="protein sequence ID" value="TYS70228.1"/>
    <property type="molecule type" value="Genomic_DNA"/>
</dbReference>
<reference evidence="5 6" key="1">
    <citation type="submission" date="2019-08" db="EMBL/GenBank/DDBJ databases">
        <title>Bacillus genomes from the desert of Cuatro Cienegas, Coahuila.</title>
        <authorList>
            <person name="Olmedo-Alvarez G."/>
        </authorList>
    </citation>
    <scope>NUCLEOTIDE SEQUENCE [LARGE SCALE GENOMIC DNA]</scope>
    <source>
        <strain evidence="5 6">CH98b_3T</strain>
    </source>
</reference>
<dbReference type="PANTHER" id="PTHR34698:SF2">
    <property type="entry name" value="5-OXOPROLINASE SUBUNIT B"/>
    <property type="match status" value="1"/>
</dbReference>
<dbReference type="InterPro" id="IPR029000">
    <property type="entry name" value="Cyclophilin-like_dom_sf"/>
</dbReference>
<evidence type="ECO:0000256" key="1">
    <source>
        <dbReference type="ARBA" id="ARBA00022741"/>
    </source>
</evidence>
<protein>
    <submittedName>
        <fullName evidence="5">5-oxoprolinase subunit PxpB</fullName>
        <ecNumber evidence="5">3.5.2.9</ecNumber>
    </submittedName>
</protein>
<feature type="domain" description="Carboxyltransferase" evidence="4">
    <location>
        <begin position="3"/>
        <end position="205"/>
    </location>
</feature>
<evidence type="ECO:0000256" key="3">
    <source>
        <dbReference type="ARBA" id="ARBA00022840"/>
    </source>
</evidence>
<dbReference type="RefSeq" id="WP_148980072.1">
    <property type="nucleotide sequence ID" value="NZ_JBNIKO010000001.1"/>
</dbReference>
<dbReference type="OrthoDB" id="9778567at2"/>
<dbReference type="PANTHER" id="PTHR34698">
    <property type="entry name" value="5-OXOPROLINASE SUBUNIT B"/>
    <property type="match status" value="1"/>
</dbReference>
<dbReference type="InterPro" id="IPR003833">
    <property type="entry name" value="CT_C_D"/>
</dbReference>
<dbReference type="Pfam" id="PF02682">
    <property type="entry name" value="CT_C_D"/>
    <property type="match status" value="1"/>
</dbReference>
<dbReference type="NCBIfam" id="TIGR00370">
    <property type="entry name" value="5-oxoprolinase subunit PxpB"/>
    <property type="match status" value="1"/>
</dbReference>
<evidence type="ECO:0000313" key="6">
    <source>
        <dbReference type="Proteomes" id="UP000324517"/>
    </source>
</evidence>
<comment type="caution">
    <text evidence="5">The sequence shown here is derived from an EMBL/GenBank/DDBJ whole genome shotgun (WGS) entry which is preliminary data.</text>
</comment>
<organism evidence="5 6">
    <name type="scientific">Sutcliffiella horikoshii</name>
    <dbReference type="NCBI Taxonomy" id="79883"/>
    <lineage>
        <taxon>Bacteria</taxon>
        <taxon>Bacillati</taxon>
        <taxon>Bacillota</taxon>
        <taxon>Bacilli</taxon>
        <taxon>Bacillales</taxon>
        <taxon>Bacillaceae</taxon>
        <taxon>Sutcliffiella</taxon>
    </lineage>
</organism>
<dbReference type="GO" id="GO:0017168">
    <property type="term" value="F:5-oxoprolinase (ATP-hydrolyzing) activity"/>
    <property type="evidence" value="ECO:0007669"/>
    <property type="project" value="UniProtKB-EC"/>
</dbReference>
<keyword evidence="2 5" id="KW-0378">Hydrolase</keyword>
<evidence type="ECO:0000259" key="4">
    <source>
        <dbReference type="SMART" id="SM00796"/>
    </source>
</evidence>
<dbReference type="SMART" id="SM00796">
    <property type="entry name" value="AHS1"/>
    <property type="match status" value="1"/>
</dbReference>
<dbReference type="SUPFAM" id="SSF160467">
    <property type="entry name" value="PH0987 N-terminal domain-like"/>
    <property type="match status" value="1"/>
</dbReference>
<evidence type="ECO:0000313" key="5">
    <source>
        <dbReference type="EMBL" id="TYS70228.1"/>
    </source>
</evidence>
<sequence>MKIEFHPLGDTGLQVLFGSDISIETNQEIRLFADQLKKQEIDGVIEWVPAYTTLTIFYQPDKIIYKDLCKKLEDIQARLQKEDVPSNSIVYEIPVLYGGEVGPDLPEVATHNGCTEDEVISIHSAQTYLIYMMGFVPGFPYLGGMPKEIATPRRENPRAKIEAGSVGIAGEQTGVYPLETPGGWQIIGRTPVKLYDPERKEPILLSAGSYIRFVPVNQKEYEEIEEAVTRGEFKVKSYKKGGAHDENR</sequence>
<gene>
    <name evidence="5" type="primary">pxpB</name>
    <name evidence="5" type="ORF">FZC75_16500</name>
</gene>